<dbReference type="InterPro" id="IPR004045">
    <property type="entry name" value="Glutathione_S-Trfase_N"/>
</dbReference>
<gene>
    <name evidence="6" type="primary">GSTU4</name>
</gene>
<evidence type="ECO:0000259" key="5">
    <source>
        <dbReference type="PROSITE" id="PS50405"/>
    </source>
</evidence>
<dbReference type="FunFam" id="3.40.30.10:FF:000014">
    <property type="entry name" value="Tau class glutathione S-transferase"/>
    <property type="match status" value="1"/>
</dbReference>
<comment type="function">
    <text evidence="3">Is involved in the conjugation of reduced glutathione to a wide number of exogenous and endogenous hydrophobic electrophiles.</text>
</comment>
<sequence length="221" mass="25295">MEDEEVVLLSWWASVFSLRVKIALAEKGIDYNKKEEDLFNKSPILVKYNPVHKKVPVLIHNGKPICESLAIVEYIDEVWTSSPSLLPQDPYQRANARFWAGLTDKIYPCARRVRSGEVGEELEAAKVELVGLLKLLEGELGEKPFFGGESFGYIDVALVPFSCWFHTYETRGGFVLDEECPRLMDWVRRCMERDSVSKALPDPCKVFELNRELIKKLAVQQ</sequence>
<dbReference type="SFLD" id="SFLDG00358">
    <property type="entry name" value="Main_(cytGST)"/>
    <property type="match status" value="1"/>
</dbReference>
<dbReference type="InterPro" id="IPR040079">
    <property type="entry name" value="Glutathione_S-Trfase"/>
</dbReference>
<feature type="domain" description="GST C-terminal" evidence="5">
    <location>
        <begin position="89"/>
        <end position="213"/>
    </location>
</feature>
<dbReference type="AlphaFoldDB" id="A0A173GPJ7"/>
<dbReference type="SUPFAM" id="SSF52833">
    <property type="entry name" value="Thioredoxin-like"/>
    <property type="match status" value="1"/>
</dbReference>
<dbReference type="Gene3D" id="3.40.30.10">
    <property type="entry name" value="Glutaredoxin"/>
    <property type="match status" value="1"/>
</dbReference>
<protein>
    <recommendedName>
        <fullName evidence="3">Glutathione S-transferase</fullName>
        <ecNumber evidence="3">2.5.1.18</ecNumber>
    </recommendedName>
</protein>
<evidence type="ECO:0000256" key="3">
    <source>
        <dbReference type="RuleBase" id="RU369102"/>
    </source>
</evidence>
<dbReference type="PANTHER" id="PTHR11260:SF781">
    <property type="entry name" value="GLUTATHIONE S-TRANSFERASE U19"/>
    <property type="match status" value="1"/>
</dbReference>
<reference evidence="6" key="2">
    <citation type="submission" date="2016-01" db="EMBL/GenBank/DDBJ databases">
        <authorList>
            <person name="Oliw E.H."/>
        </authorList>
    </citation>
    <scope>NUCLEOTIDE SEQUENCE</scope>
</reference>
<dbReference type="EMBL" id="KU565012">
    <property type="protein sequence ID" value="ANH58204.1"/>
    <property type="molecule type" value="mRNA"/>
</dbReference>
<dbReference type="InterPro" id="IPR045073">
    <property type="entry name" value="Omega/Tau-like"/>
</dbReference>
<evidence type="ECO:0000313" key="6">
    <source>
        <dbReference type="EMBL" id="ANH58204.1"/>
    </source>
</evidence>
<dbReference type="SFLD" id="SFLDS00019">
    <property type="entry name" value="Glutathione_Transferase_(cytos"/>
    <property type="match status" value="1"/>
</dbReference>
<keyword evidence="1 3" id="KW-0808">Transferase</keyword>
<comment type="subcellular location">
    <subcellularLocation>
        <location evidence="3">Cytoplasm</location>
        <location evidence="3">Cytosol</location>
    </subcellularLocation>
</comment>
<dbReference type="PANTHER" id="PTHR11260">
    <property type="entry name" value="GLUTATHIONE S-TRANSFERASE, GST, SUPERFAMILY, GST DOMAIN CONTAINING"/>
    <property type="match status" value="1"/>
</dbReference>
<evidence type="ECO:0000256" key="1">
    <source>
        <dbReference type="ARBA" id="ARBA00022679"/>
    </source>
</evidence>
<dbReference type="PROSITE" id="PS50405">
    <property type="entry name" value="GST_CTER"/>
    <property type="match status" value="1"/>
</dbReference>
<dbReference type="InterPro" id="IPR045074">
    <property type="entry name" value="GST_C_Tau"/>
</dbReference>
<dbReference type="Pfam" id="PF13410">
    <property type="entry name" value="GST_C_2"/>
    <property type="match status" value="1"/>
</dbReference>
<dbReference type="CDD" id="cd03058">
    <property type="entry name" value="GST_N_Tau"/>
    <property type="match status" value="1"/>
</dbReference>
<evidence type="ECO:0000256" key="2">
    <source>
        <dbReference type="ARBA" id="ARBA00047960"/>
    </source>
</evidence>
<dbReference type="GO" id="GO:0006749">
    <property type="term" value="P:glutathione metabolic process"/>
    <property type="evidence" value="ECO:0007669"/>
    <property type="project" value="InterPro"/>
</dbReference>
<dbReference type="CDD" id="cd03185">
    <property type="entry name" value="GST_C_Tau"/>
    <property type="match status" value="1"/>
</dbReference>
<organism evidence="6">
    <name type="scientific">Dracaena cambodiana</name>
    <dbReference type="NCBI Taxonomy" id="580341"/>
    <lineage>
        <taxon>Eukaryota</taxon>
        <taxon>Viridiplantae</taxon>
        <taxon>Streptophyta</taxon>
        <taxon>Embryophyta</taxon>
        <taxon>Tracheophyta</taxon>
        <taxon>Spermatophyta</taxon>
        <taxon>Magnoliopsida</taxon>
        <taxon>Liliopsida</taxon>
        <taxon>Asparagales</taxon>
        <taxon>Asparagaceae</taxon>
        <taxon>Nolinoideae</taxon>
        <taxon>Dracaena</taxon>
    </lineage>
</organism>
<accession>A0A173GPJ7</accession>
<feature type="domain" description="GST N-terminal" evidence="4">
    <location>
        <begin position="4"/>
        <end position="83"/>
    </location>
</feature>
<dbReference type="EC" id="2.5.1.18" evidence="3"/>
<keyword evidence="3" id="KW-0963">Cytoplasm</keyword>
<name>A0A173GPJ7_9ASPA</name>
<dbReference type="Pfam" id="PF02798">
    <property type="entry name" value="GST_N"/>
    <property type="match status" value="1"/>
</dbReference>
<comment type="similarity">
    <text evidence="3">Belongs to the GST superfamily.</text>
</comment>
<dbReference type="SFLD" id="SFLDG01152">
    <property type="entry name" value="Main.3:_Omega-_and_Tau-like"/>
    <property type="match status" value="1"/>
</dbReference>
<reference evidence="6" key="1">
    <citation type="journal article" date="2016" name="Plant Physiol. Biochem.">
        <title>Transcriptome-wide identification and expression analysis of glutathione S-transferase genes involved in flavonoids accumulation in Dracaena cambodiana.</title>
        <authorList>
            <person name="Zhu J.H."/>
            <person name="Li H.L."/>
            <person name="Guo D."/>
            <person name="Wang Y."/>
            <person name="Dai H.F."/>
            <person name="Mei W.L."/>
            <person name="Peng S.Q."/>
        </authorList>
    </citation>
    <scope>NUCLEOTIDE SEQUENCE</scope>
</reference>
<dbReference type="InterPro" id="IPR010987">
    <property type="entry name" value="Glutathione-S-Trfase_C-like"/>
</dbReference>
<dbReference type="SUPFAM" id="SSF47616">
    <property type="entry name" value="GST C-terminal domain-like"/>
    <property type="match status" value="1"/>
</dbReference>
<dbReference type="Gene3D" id="1.20.1050.10">
    <property type="match status" value="1"/>
</dbReference>
<comment type="catalytic activity">
    <reaction evidence="2 3">
        <text>RX + glutathione = an S-substituted glutathione + a halide anion + H(+)</text>
        <dbReference type="Rhea" id="RHEA:16437"/>
        <dbReference type="ChEBI" id="CHEBI:15378"/>
        <dbReference type="ChEBI" id="CHEBI:16042"/>
        <dbReference type="ChEBI" id="CHEBI:17792"/>
        <dbReference type="ChEBI" id="CHEBI:57925"/>
        <dbReference type="ChEBI" id="CHEBI:90779"/>
        <dbReference type="EC" id="2.5.1.18"/>
    </reaction>
</comment>
<evidence type="ECO:0000259" key="4">
    <source>
        <dbReference type="PROSITE" id="PS50404"/>
    </source>
</evidence>
<proteinExistence type="evidence at transcript level"/>
<dbReference type="InterPro" id="IPR036282">
    <property type="entry name" value="Glutathione-S-Trfase_C_sf"/>
</dbReference>
<dbReference type="GO" id="GO:0005829">
    <property type="term" value="C:cytosol"/>
    <property type="evidence" value="ECO:0007669"/>
    <property type="project" value="UniProtKB-SubCell"/>
</dbReference>
<dbReference type="PROSITE" id="PS50404">
    <property type="entry name" value="GST_NTER"/>
    <property type="match status" value="1"/>
</dbReference>
<dbReference type="GO" id="GO:0004364">
    <property type="term" value="F:glutathione transferase activity"/>
    <property type="evidence" value="ECO:0007669"/>
    <property type="project" value="UniProtKB-UniRule"/>
</dbReference>
<dbReference type="InterPro" id="IPR036249">
    <property type="entry name" value="Thioredoxin-like_sf"/>
</dbReference>